<reference evidence="3 4" key="1">
    <citation type="submission" date="2015-11" db="EMBL/GenBank/DDBJ databases">
        <title>The genome of Debaryomyces fabryi.</title>
        <authorList>
            <person name="Tafer H."/>
            <person name="Lopandic K."/>
        </authorList>
    </citation>
    <scope>NUCLEOTIDE SEQUENCE [LARGE SCALE GENOMIC DNA]</scope>
    <source>
        <strain evidence="3 4">CBS 789</strain>
    </source>
</reference>
<dbReference type="OrthoDB" id="2154985at2759"/>
<keyword evidence="4" id="KW-1185">Reference proteome</keyword>
<feature type="region of interest" description="Disordered" evidence="2">
    <location>
        <begin position="294"/>
        <end position="340"/>
    </location>
</feature>
<dbReference type="Pfam" id="PF10300">
    <property type="entry name" value="Iml2-TPR_39"/>
    <property type="match status" value="1"/>
</dbReference>
<dbReference type="PANTHER" id="PTHR31859:SF1">
    <property type="entry name" value="TETRATRICOPEPTIDE REPEAT PROTEIN 39C"/>
    <property type="match status" value="1"/>
</dbReference>
<evidence type="ECO:0000256" key="2">
    <source>
        <dbReference type="SAM" id="MobiDB-lite"/>
    </source>
</evidence>
<name>A0A0V1PUR4_9ASCO</name>
<evidence type="ECO:0000256" key="1">
    <source>
        <dbReference type="ARBA" id="ARBA00010925"/>
    </source>
</evidence>
<organism evidence="3 4">
    <name type="scientific">Debaryomyces fabryi</name>
    <dbReference type="NCBI Taxonomy" id="58627"/>
    <lineage>
        <taxon>Eukaryota</taxon>
        <taxon>Fungi</taxon>
        <taxon>Dikarya</taxon>
        <taxon>Ascomycota</taxon>
        <taxon>Saccharomycotina</taxon>
        <taxon>Pichiomycetes</taxon>
        <taxon>Debaryomycetaceae</taxon>
        <taxon>Debaryomyces</taxon>
    </lineage>
</organism>
<evidence type="ECO:0000313" key="4">
    <source>
        <dbReference type="Proteomes" id="UP000054251"/>
    </source>
</evidence>
<dbReference type="GeneID" id="26841222"/>
<dbReference type="GO" id="GO:0005634">
    <property type="term" value="C:nucleus"/>
    <property type="evidence" value="ECO:0007669"/>
    <property type="project" value="TreeGrafter"/>
</dbReference>
<dbReference type="InterPro" id="IPR011990">
    <property type="entry name" value="TPR-like_helical_dom_sf"/>
</dbReference>
<feature type="compositionally biased region" description="Polar residues" evidence="2">
    <location>
        <begin position="308"/>
        <end position="321"/>
    </location>
</feature>
<gene>
    <name evidence="3" type="ORF">AC631_04213</name>
</gene>
<comment type="similarity">
    <text evidence="1">Belongs to the IML2 family.</text>
</comment>
<dbReference type="Proteomes" id="UP000054251">
    <property type="component" value="Unassembled WGS sequence"/>
</dbReference>
<dbReference type="PANTHER" id="PTHR31859">
    <property type="entry name" value="TETRATRICOPEPTIDE REPEAT PROTEIN 39 FAMILY MEMBER"/>
    <property type="match status" value="1"/>
</dbReference>
<comment type="caution">
    <text evidence="3">The sequence shown here is derived from an EMBL/GenBank/DDBJ whole genome shotgun (WGS) entry which is preliminary data.</text>
</comment>
<feature type="compositionally biased region" description="Acidic residues" evidence="2">
    <location>
        <begin position="325"/>
        <end position="339"/>
    </location>
</feature>
<evidence type="ECO:0000313" key="3">
    <source>
        <dbReference type="EMBL" id="KSA00025.1"/>
    </source>
</evidence>
<sequence length="890" mass="99969">MFKGLRKKASALLLYSQPSRPSGTANDPSSYDKILKQVHDFEIAFKAMDYLLDDRTQEGIDLLQEQLNKHEKAESEQPAAIFPLALGVMEFIEATLGFEPEVMERAHQTLSDAETASLNNAKYNVRHQLGTSHIYPPGTEFQVTYAELTLLNALLMLLQESNGVVEGAKALFKLRKAYQTLDSIYKKIKELEPIFNKNLAKLKKEALLQHEGISASVSTVDLPGYRSPSLRGGSSASLPQDVKLLKNLEAVYQMRKSRIEGTSLIDPSQVQNVNMYATTSSSELSSSVVSAANSVTGGIGGRPDSPRTHTLSQNAKFRNPNSSSADDEFDDDDDDEFSDASDSFHSFGNLSIPHRTHKSSSLNNSQTLDKAESVISGANSSSISLRNSDHEDNHMHVSTVDEYIHSGVQLCFGILQVVLSLIPPTIGKVLSIVGFKGDRVTGLKMLWRTAITSRNIHGELALLCLLVFYDGPVQFIDDGYQLPGQEDSNVTDVISIDKKSNISEEELEMILKNPALYTPQLLTKARGYFPHNALWLLQEGRMLAAQGQLVKAASLMQSFTDNPQTKINMQQVEALLIFDRAMLYAFKHDFDEAARDFIYLLEINSWSKSIYLFFAGSCYLEKWRMIKLGLIEVENREKSLKYYADQAELYLKKAPTYVPGHGINATNKKGGIGGGNKQMPFDKFLLRKLQHVEKRQKKYPELSFLDCFGTSPVHELVYFWNGYNRMTKNELELTLTLLGYSGSMNSDYSANNNEQKFAKLEESEDEAMIRYFFQSITLRLLNRVSEGVALLDSHVISKYVTQDSPNMPFKFIKMTYSPYLYPTALYERSMFVWLLRTSKKSANIKEAIEECKAWLKKSESVGDGDYELSNRTGMKIKAAGDRLDQFKAQI</sequence>
<proteinExistence type="inferred from homology"/>
<dbReference type="EMBL" id="LMYN01000107">
    <property type="protein sequence ID" value="KSA00025.1"/>
    <property type="molecule type" value="Genomic_DNA"/>
</dbReference>
<dbReference type="AlphaFoldDB" id="A0A0V1PUR4"/>
<protein>
    <submittedName>
        <fullName evidence="3">Mitochondrial outer membrane protein IML2</fullName>
    </submittedName>
</protein>
<dbReference type="SUPFAM" id="SSF48452">
    <property type="entry name" value="TPR-like"/>
    <property type="match status" value="1"/>
</dbReference>
<dbReference type="InterPro" id="IPR019412">
    <property type="entry name" value="IML2/TPR_39"/>
</dbReference>
<accession>A0A0V1PUR4</accession>
<dbReference type="GO" id="GO:0005829">
    <property type="term" value="C:cytosol"/>
    <property type="evidence" value="ECO:0007669"/>
    <property type="project" value="TreeGrafter"/>
</dbReference>
<dbReference type="RefSeq" id="XP_015466127.1">
    <property type="nucleotide sequence ID" value="XM_015613042.1"/>
</dbReference>
<dbReference type="GO" id="GO:0005741">
    <property type="term" value="C:mitochondrial outer membrane"/>
    <property type="evidence" value="ECO:0007669"/>
    <property type="project" value="TreeGrafter"/>
</dbReference>